<dbReference type="AlphaFoldDB" id="A0AA39PDX5"/>
<reference evidence="1" key="1">
    <citation type="submission" date="2023-06" db="EMBL/GenBank/DDBJ databases">
        <authorList>
            <consortium name="Lawrence Berkeley National Laboratory"/>
            <person name="Ahrendt S."/>
            <person name="Sahu N."/>
            <person name="Indic B."/>
            <person name="Wong-Bajracharya J."/>
            <person name="Merenyi Z."/>
            <person name="Ke H.-M."/>
            <person name="Monk M."/>
            <person name="Kocsube S."/>
            <person name="Drula E."/>
            <person name="Lipzen A."/>
            <person name="Balint B."/>
            <person name="Henrissat B."/>
            <person name="Andreopoulos B."/>
            <person name="Martin F.M."/>
            <person name="Harder C.B."/>
            <person name="Rigling D."/>
            <person name="Ford K.L."/>
            <person name="Foster G.D."/>
            <person name="Pangilinan J."/>
            <person name="Papanicolaou A."/>
            <person name="Barry K."/>
            <person name="LaButti K."/>
            <person name="Viragh M."/>
            <person name="Koriabine M."/>
            <person name="Yan M."/>
            <person name="Riley R."/>
            <person name="Champramary S."/>
            <person name="Plett K.L."/>
            <person name="Tsai I.J."/>
            <person name="Slot J."/>
            <person name="Sipos G."/>
            <person name="Plett J."/>
            <person name="Nagy L.G."/>
            <person name="Grigoriev I.V."/>
        </authorList>
    </citation>
    <scope>NUCLEOTIDE SEQUENCE</scope>
    <source>
        <strain evidence="1">ICMP 16352</strain>
    </source>
</reference>
<organism evidence="1 2">
    <name type="scientific">Armillaria novae-zelandiae</name>
    <dbReference type="NCBI Taxonomy" id="153914"/>
    <lineage>
        <taxon>Eukaryota</taxon>
        <taxon>Fungi</taxon>
        <taxon>Dikarya</taxon>
        <taxon>Basidiomycota</taxon>
        <taxon>Agaricomycotina</taxon>
        <taxon>Agaricomycetes</taxon>
        <taxon>Agaricomycetidae</taxon>
        <taxon>Agaricales</taxon>
        <taxon>Marasmiineae</taxon>
        <taxon>Physalacriaceae</taxon>
        <taxon>Armillaria</taxon>
    </lineage>
</organism>
<gene>
    <name evidence="1" type="ORF">IW261DRAFT_1467799</name>
</gene>
<dbReference type="Proteomes" id="UP001175227">
    <property type="component" value="Unassembled WGS sequence"/>
</dbReference>
<proteinExistence type="predicted"/>
<dbReference type="GO" id="GO:0007166">
    <property type="term" value="P:cell surface receptor signaling pathway"/>
    <property type="evidence" value="ECO:0007669"/>
    <property type="project" value="InterPro"/>
</dbReference>
<dbReference type="Gene3D" id="1.20.930.20">
    <property type="entry name" value="Adaptor protein Cbl, N-terminal domain"/>
    <property type="match status" value="1"/>
</dbReference>
<dbReference type="InterPro" id="IPR036537">
    <property type="entry name" value="Adaptor_Cbl_N_dom_sf"/>
</dbReference>
<evidence type="ECO:0000313" key="1">
    <source>
        <dbReference type="EMBL" id="KAK0482432.1"/>
    </source>
</evidence>
<accession>A0AA39PDX5</accession>
<comment type="caution">
    <text evidence="1">The sequence shown here is derived from an EMBL/GenBank/DDBJ whole genome shotgun (WGS) entry which is preliminary data.</text>
</comment>
<dbReference type="InterPro" id="IPR059179">
    <property type="entry name" value="MLKL-like_MCAfunc"/>
</dbReference>
<dbReference type="EMBL" id="JAUEPR010000007">
    <property type="protein sequence ID" value="KAK0482432.1"/>
    <property type="molecule type" value="Genomic_DNA"/>
</dbReference>
<protein>
    <submittedName>
        <fullName evidence="1">Uncharacterized protein</fullName>
    </submittedName>
</protein>
<name>A0AA39PDX5_9AGAR</name>
<sequence length="395" mass="44333">MTRPSNLGTWIDIAKVGVAAGELAPFPYIKGLCGCAVLVLEAIEKAGKNNEDLLDLADNVQKTIEMVKRTVTEHGESSALRFRDVCVDLERYLTDLHIQLNGTRRNSRGLKRFLKARDISDTIKGYQERVSAIKEDFQLHTVIDSRVRILDLQDGLTASTSAIETSRQLTMSNINNLRADVQALKEQGLYKGSIREVLLGDIYLRECLNYSDGRYSLETNDGATFSYHSADVEGSNTPKLVCVYRGSRSRGNEQEILKKFHTDVDRLIHFKHRNFAQIFGVCRSPVFTAIILHGTIRHTIRNHCASLTAVQLLQFNIQLFNDLEVLQILIVCMTILNNQISLPQIILVGFTLNLPMVGLTALPKTTSAVCISMSETESCSQNSRLDIFFPVTRWI</sequence>
<evidence type="ECO:0000313" key="2">
    <source>
        <dbReference type="Proteomes" id="UP001175227"/>
    </source>
</evidence>
<dbReference type="CDD" id="cd21037">
    <property type="entry name" value="MLKL_NTD"/>
    <property type="match status" value="1"/>
</dbReference>
<keyword evidence="2" id="KW-1185">Reference proteome</keyword>